<sequence length="205" mass="22876">MTLDTRVYVHDEIAYKDVWLKCNQLIGTKENTRFRDEQDKTWRNGESFVEPGNAWSIGNLAGQGLCALLDISYRPGAPLRTAEQAAAHDEDICNLPESSWYDAESGPCDGSDHRPACWLEVSFDTTYGYKGDNGEGCGDLHARLVAELGQWLDGRGVRWTWVNEFTGEVHSGYERLIDLCSGGFEATAWFRTSVLPAIEAHARPS</sequence>
<organism evidence="1 2">
    <name type="scientific">Nonomuraea terrae</name>
    <dbReference type="NCBI Taxonomy" id="2530383"/>
    <lineage>
        <taxon>Bacteria</taxon>
        <taxon>Bacillati</taxon>
        <taxon>Actinomycetota</taxon>
        <taxon>Actinomycetes</taxon>
        <taxon>Streptosporangiales</taxon>
        <taxon>Streptosporangiaceae</taxon>
        <taxon>Nonomuraea</taxon>
    </lineage>
</organism>
<evidence type="ECO:0000313" key="2">
    <source>
        <dbReference type="Proteomes" id="UP000295302"/>
    </source>
</evidence>
<dbReference type="AlphaFoldDB" id="A0A4R4Z8M9"/>
<comment type="caution">
    <text evidence="1">The sequence shown here is derived from an EMBL/GenBank/DDBJ whole genome shotgun (WGS) entry which is preliminary data.</text>
</comment>
<gene>
    <name evidence="1" type="ORF">E1286_05060</name>
</gene>
<accession>A0A4R4Z8M9</accession>
<name>A0A4R4Z8M9_9ACTN</name>
<dbReference type="Proteomes" id="UP000295302">
    <property type="component" value="Unassembled WGS sequence"/>
</dbReference>
<evidence type="ECO:0000313" key="1">
    <source>
        <dbReference type="EMBL" id="TDD54563.1"/>
    </source>
</evidence>
<dbReference type="RefSeq" id="WP_132609159.1">
    <property type="nucleotide sequence ID" value="NZ_SMKQ01000008.1"/>
</dbReference>
<keyword evidence="2" id="KW-1185">Reference proteome</keyword>
<dbReference type="EMBL" id="SMKQ01000008">
    <property type="protein sequence ID" value="TDD54563.1"/>
    <property type="molecule type" value="Genomic_DNA"/>
</dbReference>
<reference evidence="1 2" key="1">
    <citation type="submission" date="2019-03" db="EMBL/GenBank/DDBJ databases">
        <title>Draft genome sequences of novel Actinobacteria.</title>
        <authorList>
            <person name="Sahin N."/>
            <person name="Ay H."/>
            <person name="Saygin H."/>
        </authorList>
    </citation>
    <scope>NUCLEOTIDE SEQUENCE [LARGE SCALE GENOMIC DNA]</scope>
    <source>
        <strain evidence="1 2">CH32</strain>
    </source>
</reference>
<protein>
    <submittedName>
        <fullName evidence="1">Uncharacterized protein</fullName>
    </submittedName>
</protein>
<proteinExistence type="predicted"/>
<dbReference type="OrthoDB" id="5184987at2"/>